<dbReference type="GO" id="GO:0015271">
    <property type="term" value="F:outward rectifier potassium channel activity"/>
    <property type="evidence" value="ECO:0007669"/>
    <property type="project" value="TreeGrafter"/>
</dbReference>
<dbReference type="Pfam" id="PF07885">
    <property type="entry name" value="Ion_trans_2"/>
    <property type="match status" value="1"/>
</dbReference>
<evidence type="ECO:0000256" key="3">
    <source>
        <dbReference type="ARBA" id="ARBA00022692"/>
    </source>
</evidence>
<dbReference type="PANTHER" id="PTHR11003:SF335">
    <property type="entry name" value="POTASSIUM CHANNEL DOMAIN-CONTAINING PROTEIN"/>
    <property type="match status" value="1"/>
</dbReference>
<dbReference type="SUPFAM" id="SSF81324">
    <property type="entry name" value="Voltage-gated potassium channels"/>
    <property type="match status" value="2"/>
</dbReference>
<dbReference type="GO" id="GO:0030322">
    <property type="term" value="P:stabilization of membrane potential"/>
    <property type="evidence" value="ECO:0007669"/>
    <property type="project" value="TreeGrafter"/>
</dbReference>
<feature type="transmembrane region" description="Helical" evidence="8">
    <location>
        <begin position="360"/>
        <end position="382"/>
    </location>
</feature>
<dbReference type="EMBL" id="CAJOBH010224752">
    <property type="protein sequence ID" value="CAF5044843.1"/>
    <property type="molecule type" value="Genomic_DNA"/>
</dbReference>
<dbReference type="GO" id="GO:0022841">
    <property type="term" value="F:potassium ion leak channel activity"/>
    <property type="evidence" value="ECO:0007669"/>
    <property type="project" value="TreeGrafter"/>
</dbReference>
<keyword evidence="2" id="KW-0813">Transport</keyword>
<evidence type="ECO:0000313" key="11">
    <source>
        <dbReference type="Proteomes" id="UP000681967"/>
    </source>
</evidence>
<keyword evidence="6 8" id="KW-0472">Membrane</keyword>
<organism evidence="10 11">
    <name type="scientific">Rotaria magnacalcarata</name>
    <dbReference type="NCBI Taxonomy" id="392030"/>
    <lineage>
        <taxon>Eukaryota</taxon>
        <taxon>Metazoa</taxon>
        <taxon>Spiralia</taxon>
        <taxon>Gnathifera</taxon>
        <taxon>Rotifera</taxon>
        <taxon>Eurotatoria</taxon>
        <taxon>Bdelloidea</taxon>
        <taxon>Philodinida</taxon>
        <taxon>Philodinidae</taxon>
        <taxon>Rotaria</taxon>
    </lineage>
</organism>
<dbReference type="InterPro" id="IPR003280">
    <property type="entry name" value="2pore_dom_K_chnl"/>
</dbReference>
<feature type="transmembrane region" description="Helical" evidence="8">
    <location>
        <begin position="21"/>
        <end position="42"/>
    </location>
</feature>
<keyword evidence="4 8" id="KW-1133">Transmembrane helix</keyword>
<evidence type="ECO:0000256" key="8">
    <source>
        <dbReference type="SAM" id="Phobius"/>
    </source>
</evidence>
<dbReference type="InterPro" id="IPR013099">
    <property type="entry name" value="K_chnl_dom"/>
</dbReference>
<feature type="transmembrane region" description="Helical" evidence="8">
    <location>
        <begin position="136"/>
        <end position="154"/>
    </location>
</feature>
<keyword evidence="7" id="KW-0407">Ion channel</keyword>
<sequence>MSKKFNIREWVLSVKYWSLLFIPHISICLIFLIYALVGASIIQEIESDDPRSTSSITSATTSIPIVAVKNLDRERERLLSKITDKRQIVDVEQYIKYVNKHIREYEEEFKKTFQVTITTPSTVIERSPLDEENSRWTFAGSLFFIGTTLTTIGSNDFTPSTKIGKLFLMIYVAIGIPLTLVFLSDLSLLIARLIKYLSLLLLRAYSTKYFLHVRQWVLFRFIEKQLDISMPIPTDEDDLFAAKINQPFTSSFDTQFSENDQRASRPPLKQQRLSGHLHIKRIRNIYNILIDTINDIDDDIGLTMPQLLITLFIYIIIGACLVKSNSFIDSIYICFTSVFTINIRNFYGDAAIHYENNMKLVFILAIYLLFGLAIVSLCINAVKIRIRITLENIGKKLLRDLVEFLRQMGM</sequence>
<dbReference type="AlphaFoldDB" id="A0A8S3E4G9"/>
<protein>
    <recommendedName>
        <fullName evidence="9">Potassium channel domain-containing protein</fullName>
    </recommendedName>
</protein>
<dbReference type="GO" id="GO:0005886">
    <property type="term" value="C:plasma membrane"/>
    <property type="evidence" value="ECO:0007669"/>
    <property type="project" value="TreeGrafter"/>
</dbReference>
<evidence type="ECO:0000259" key="9">
    <source>
        <dbReference type="Pfam" id="PF07885"/>
    </source>
</evidence>
<feature type="transmembrane region" description="Helical" evidence="8">
    <location>
        <begin position="166"/>
        <end position="194"/>
    </location>
</feature>
<keyword evidence="3 8" id="KW-0812">Transmembrane</keyword>
<name>A0A8S3E4G9_9BILA</name>
<gene>
    <name evidence="10" type="ORF">BYL167_LOCUS57358</name>
</gene>
<evidence type="ECO:0000256" key="6">
    <source>
        <dbReference type="ARBA" id="ARBA00023136"/>
    </source>
</evidence>
<evidence type="ECO:0000256" key="5">
    <source>
        <dbReference type="ARBA" id="ARBA00023065"/>
    </source>
</evidence>
<feature type="non-terminal residue" evidence="10">
    <location>
        <position position="410"/>
    </location>
</feature>
<evidence type="ECO:0000313" key="10">
    <source>
        <dbReference type="EMBL" id="CAF5044843.1"/>
    </source>
</evidence>
<feature type="domain" description="Potassium channel" evidence="9">
    <location>
        <begin position="119"/>
        <end position="187"/>
    </location>
</feature>
<reference evidence="10" key="1">
    <citation type="submission" date="2021-02" db="EMBL/GenBank/DDBJ databases">
        <authorList>
            <person name="Nowell W R."/>
        </authorList>
    </citation>
    <scope>NUCLEOTIDE SEQUENCE</scope>
</reference>
<dbReference type="PANTHER" id="PTHR11003">
    <property type="entry name" value="POTASSIUM CHANNEL, SUBFAMILY K"/>
    <property type="match status" value="1"/>
</dbReference>
<comment type="caution">
    <text evidence="10">The sequence shown here is derived from an EMBL/GenBank/DDBJ whole genome shotgun (WGS) entry which is preliminary data.</text>
</comment>
<dbReference type="Proteomes" id="UP000681967">
    <property type="component" value="Unassembled WGS sequence"/>
</dbReference>
<proteinExistence type="predicted"/>
<accession>A0A8S3E4G9</accession>
<feature type="transmembrane region" description="Helical" evidence="8">
    <location>
        <begin position="304"/>
        <end position="322"/>
    </location>
</feature>
<evidence type="ECO:0000256" key="4">
    <source>
        <dbReference type="ARBA" id="ARBA00022989"/>
    </source>
</evidence>
<evidence type="ECO:0000256" key="7">
    <source>
        <dbReference type="ARBA" id="ARBA00023303"/>
    </source>
</evidence>
<evidence type="ECO:0000256" key="2">
    <source>
        <dbReference type="ARBA" id="ARBA00022448"/>
    </source>
</evidence>
<comment type="subcellular location">
    <subcellularLocation>
        <location evidence="1">Membrane</location>
        <topology evidence="1">Multi-pass membrane protein</topology>
    </subcellularLocation>
</comment>
<dbReference type="Gene3D" id="1.10.287.70">
    <property type="match status" value="1"/>
</dbReference>
<keyword evidence="5" id="KW-0406">Ion transport</keyword>
<evidence type="ECO:0000256" key="1">
    <source>
        <dbReference type="ARBA" id="ARBA00004141"/>
    </source>
</evidence>